<dbReference type="Proteomes" id="UP000007963">
    <property type="component" value="Unassembled WGS sequence"/>
</dbReference>
<reference evidence="3" key="1">
    <citation type="submission" date="2005-09" db="EMBL/GenBank/DDBJ databases">
        <title>Annotation of the Aspergillus terreus NIH2624 genome.</title>
        <authorList>
            <person name="Birren B.W."/>
            <person name="Lander E.S."/>
            <person name="Galagan J.E."/>
            <person name="Nusbaum C."/>
            <person name="Devon K."/>
            <person name="Henn M."/>
            <person name="Ma L.-J."/>
            <person name="Jaffe D.B."/>
            <person name="Butler J."/>
            <person name="Alvarez P."/>
            <person name="Gnerre S."/>
            <person name="Grabherr M."/>
            <person name="Kleber M."/>
            <person name="Mauceli E.W."/>
            <person name="Brockman W."/>
            <person name="Rounsley S."/>
            <person name="Young S.K."/>
            <person name="LaButti K."/>
            <person name="Pushparaj V."/>
            <person name="DeCaprio D."/>
            <person name="Crawford M."/>
            <person name="Koehrsen M."/>
            <person name="Engels R."/>
            <person name="Montgomery P."/>
            <person name="Pearson M."/>
            <person name="Howarth C."/>
            <person name="Larson L."/>
            <person name="Luoma S."/>
            <person name="White J."/>
            <person name="Alvarado L."/>
            <person name="Kodira C.D."/>
            <person name="Zeng Q."/>
            <person name="Oleary S."/>
            <person name="Yandava C."/>
            <person name="Denning D.W."/>
            <person name="Nierman W.C."/>
            <person name="Milne T."/>
            <person name="Madden K."/>
        </authorList>
    </citation>
    <scope>NUCLEOTIDE SEQUENCE [LARGE SCALE GENOMIC DNA]</scope>
    <source>
        <strain evidence="3">NIH 2624 / FGSC A1156</strain>
    </source>
</reference>
<dbReference type="AlphaFoldDB" id="Q0C7K5"/>
<gene>
    <name evidence="2" type="ORF">ATEG_10329</name>
</gene>
<dbReference type="OrthoDB" id="332863at2759"/>
<feature type="region of interest" description="Disordered" evidence="1">
    <location>
        <begin position="1"/>
        <end position="22"/>
    </location>
</feature>
<accession>Q0C7K5</accession>
<evidence type="ECO:0000256" key="1">
    <source>
        <dbReference type="SAM" id="MobiDB-lite"/>
    </source>
</evidence>
<protein>
    <submittedName>
        <fullName evidence="2">Uncharacterized protein</fullName>
    </submittedName>
</protein>
<dbReference type="GeneID" id="4354633"/>
<dbReference type="RefSeq" id="XP_001218677.1">
    <property type="nucleotide sequence ID" value="XM_001218676.1"/>
</dbReference>
<evidence type="ECO:0000313" key="2">
    <source>
        <dbReference type="EMBL" id="EAU29326.1"/>
    </source>
</evidence>
<dbReference type="EMBL" id="CH476610">
    <property type="protein sequence ID" value="EAU29326.1"/>
    <property type="molecule type" value="Genomic_DNA"/>
</dbReference>
<dbReference type="HOGENOM" id="CLU_1643347_0_0_1"/>
<evidence type="ECO:0000313" key="3">
    <source>
        <dbReference type="Proteomes" id="UP000007963"/>
    </source>
</evidence>
<sequence length="161" mass="17125">MQRILLDPANNQPATRDLPSGVAVPDGLPSAKEVKVHPFKSGGENASLFFVGTATVIIEWAGIRIMTDVKASLRRDLPIITTPHAHSHLTNKGADSFTNVSALDPFETATVDIKDSAGPQRQLRITGMPGKHVPSNSIAESLNSLANAVSPPSTLRHPSHN</sequence>
<organism evidence="2 3">
    <name type="scientific">Aspergillus terreus (strain NIH 2624 / FGSC A1156)</name>
    <dbReference type="NCBI Taxonomy" id="341663"/>
    <lineage>
        <taxon>Eukaryota</taxon>
        <taxon>Fungi</taxon>
        <taxon>Dikarya</taxon>
        <taxon>Ascomycota</taxon>
        <taxon>Pezizomycotina</taxon>
        <taxon>Eurotiomycetes</taxon>
        <taxon>Eurotiomycetidae</taxon>
        <taxon>Eurotiales</taxon>
        <taxon>Aspergillaceae</taxon>
        <taxon>Aspergillus</taxon>
        <taxon>Aspergillus subgen. Circumdati</taxon>
    </lineage>
</organism>
<name>Q0C7K5_ASPTN</name>
<proteinExistence type="predicted"/>
<dbReference type="VEuPathDB" id="FungiDB:ATEG_10329"/>